<dbReference type="EMBL" id="JAVLVU010000001">
    <property type="protein sequence ID" value="MDT3401346.1"/>
    <property type="molecule type" value="Genomic_DNA"/>
</dbReference>
<keyword evidence="2" id="KW-1185">Reference proteome</keyword>
<dbReference type="RefSeq" id="WP_311947207.1">
    <property type="nucleotide sequence ID" value="NZ_JAVLVU010000001.1"/>
</dbReference>
<sequence>MNYFHIDVELKAEPVRMLIADTVPVVPGEQKEISFQVHYTLPGGNHELLLVLRENGWVNESARIAQAGLPLLWQAMPQLIEPHLLPDEKLTDVSQEEVDRIGARISEYMMPGLRHELGLYNKNLANSFSDKMGRYAKL</sequence>
<dbReference type="Proteomes" id="UP001258315">
    <property type="component" value="Unassembled WGS sequence"/>
</dbReference>
<evidence type="ECO:0000313" key="2">
    <source>
        <dbReference type="Proteomes" id="UP001258315"/>
    </source>
</evidence>
<evidence type="ECO:0000313" key="1">
    <source>
        <dbReference type="EMBL" id="MDT3401346.1"/>
    </source>
</evidence>
<comment type="caution">
    <text evidence="1">The sequence shown here is derived from an EMBL/GenBank/DDBJ whole genome shotgun (WGS) entry which is preliminary data.</text>
</comment>
<organism evidence="1 2">
    <name type="scientific">Mucilaginibacter terrae</name>
    <dbReference type="NCBI Taxonomy" id="1955052"/>
    <lineage>
        <taxon>Bacteria</taxon>
        <taxon>Pseudomonadati</taxon>
        <taxon>Bacteroidota</taxon>
        <taxon>Sphingobacteriia</taxon>
        <taxon>Sphingobacteriales</taxon>
        <taxon>Sphingobacteriaceae</taxon>
        <taxon>Mucilaginibacter</taxon>
    </lineage>
</organism>
<gene>
    <name evidence="1" type="ORF">QE417_000418</name>
</gene>
<reference evidence="2" key="1">
    <citation type="submission" date="2023-07" db="EMBL/GenBank/DDBJ databases">
        <title>Functional and genomic diversity of the sorghum phyllosphere microbiome.</title>
        <authorList>
            <person name="Shade A."/>
        </authorList>
    </citation>
    <scope>NUCLEOTIDE SEQUENCE [LARGE SCALE GENOMIC DNA]</scope>
    <source>
        <strain evidence="2">SORGH_AS_0422</strain>
    </source>
</reference>
<proteinExistence type="predicted"/>
<name>A0ABU3GPE3_9SPHI</name>
<protein>
    <submittedName>
        <fullName evidence="1">Uncharacterized protein</fullName>
    </submittedName>
</protein>
<accession>A0ABU3GPE3</accession>